<evidence type="ECO:0000256" key="5">
    <source>
        <dbReference type="ARBA" id="ARBA00022801"/>
    </source>
</evidence>
<dbReference type="SUPFAM" id="SSF49785">
    <property type="entry name" value="Galactose-binding domain-like"/>
    <property type="match status" value="1"/>
</dbReference>
<dbReference type="InterPro" id="IPR008979">
    <property type="entry name" value="Galactose-bd-like_sf"/>
</dbReference>
<feature type="domain" description="P/Homo B" evidence="12">
    <location>
        <begin position="1359"/>
        <end position="1510"/>
    </location>
</feature>
<dbReference type="InterPro" id="IPR001343">
    <property type="entry name" value="Hemolysn_Ca-bd"/>
</dbReference>
<dbReference type="PROSITE" id="PS51892">
    <property type="entry name" value="SUBTILASE"/>
    <property type="match status" value="1"/>
</dbReference>
<keyword evidence="9" id="KW-0472">Membrane</keyword>
<sequence length="2273" mass="247578">MSNDNLALLAAAAYGEFTEINNSNKIQDALTKVEMSNEQAEKFTDTYEILLHQPNTASGYSGTFVRNKKTGVIFLSNRGTEFSIKDTRDIVADGELVLTGLARQQVEDAKRFVDDAIRSGIINEPFINVAHSLGKTISDAIHFTTDLSQGSIGFNGSGLSFWEGSLNVDAASRYISDVPDSKFADSIKNRILLEKLASEGGNKFNFKKGNVVNYVGPGLKVVPNGVVYKQFGETIEIDIGTTSHSINPFIEHMDNINKLGAKYNLDTTKAIQYYNIISSNSYYHSSQVGYWMQSRYNKSKINNIINSYISKNNEISTSRLNEFIRYASIEDKIVFEGFNLPSWKNNDVNKANKIPTNNFDISTTPTRDQNSNNDAVSLSHALYAMVDKDKLNKFNDPVSVSSSHIITNGFQPANHNIAHGAFSIKDISEFSSLKVHPSLLNRIRGIGYAQDPVDPLILDLNGDGARAVGYNEKSVLFDIDNDGGSLEETGWLSHQDGLLVRDLNNNGKIDNMSEVFSEYYAGRAGRNGESGEKPFANGFEALKSLDSNKDNVFDSKDRDFNAVRVWQDANHNGVTDSGELKTLASLGITSIALSYSNEGGQLFNGNELLAKGHFIRNGKKQEAIAVNFLANPRGHTITSLSGGKKTVTEGSGLIKGTSSFTATDNQNRDLSAASLGVVNIQAGDGDDILRGDEKDNWLAGGAGADTFFGGEGNDVLLIDGDDLPENIHGGAGDDIVQVIGNKGVTLDLAVAEVEIAHGGRGDDVFVSSGNYSVFVRGGDGNDTIIGSIANDALSGENGDDFISGNEGKDLIRGHRGNDHLFGDEGDDVLFGGSDDDMLYGGEGADTLLGEGGDDYLDGGEGEDVAEFSGNFADYKITKMGDGLLVSDTKQGRDGTDFLRNIEKLNFKDITNYSAPSAQEWENPIPVEDILYQDSRGQPFDGSRPYILRLSDLVKNDIDLQGDAISAYQATNIRGGTIQVLNANEIQFTPDPNFKGIASFEYAIEDSKGAKALQLSSGELKGKVYLVPPHLPSDPDIIRQYYLETDNILPVWEHYTGKNIRIGQFEPSGPFSVSEEVADYRHPELRGQIDKQWLHEYEYRRQEEDKTFSKHATEVAGIMVAARNGEGGVGVAYDAKIASHWVGADVSSLDKMKRYDIANHSWGHTRHFIEQINFADKSKTIFDIYKPALTEGRNGLGTVIVNSAGNNRTSGGNTNYSELTNVRYGIAVASAELNEQFKTKIASYSNPGASILVAAHGSNVYSSSREIVNKNGSTLGSEYARNNGTSFSAPIVSGVIALMLEANPHLGYRDIQEILAITAMNNDITDSQWQRNGAKNWNGMGMYISHDYGYGVVDAQSAVRLAQDWHTQHTYENEIKLENVFDSGVLNQEIEDESGRQWAVNVSNSNLQLENVAVRVSLTHTRASDLIIKLISPAGTQSILLDRPGKNPQAENEHGDQQFGNSNTLNYRFNTALLKGEDPNGQWKLQVFDAAAGEIGTLHNWSLSFYGRQYNNADTYFYTNEFHHQPEAGLRDENGGSDTINAAAMSGTIQVDLSTGIANLAGKRLHIETPKSIENITAGDGDDQLVGNQASNILVGGRGNDRLAGKQGNDFLVGGLGNNSLSGDEGFDSFIIEQEANSENMITDFVIGEDRLILTGFDHLDWSKQQQGADTIIRLGKGQTIRLQNVNASAFNLAHIVVTKEKFKPYWLSQVPQYGFASDTNETGLPDGDVAYWGTASNDRIFGGAGADKLYGGFGDDILVGEHNSESEVGGNDTIYGGEGNDHILGGAGDDVLYGNAGLDTIKGGAGNDRIYLEGDDMALASPYHSQNLFELGNYSRIELNTAFVVGGKGSDHFVVVKNDSEDASKGLMKNVIWDFDINDANEKIDLSQFTGLKTINLNGFTLNNEQYTRVWLGERGQGTQYITLRGVRPNQLTAEKFIFSQEAEMPHIAEVMDGTNTNDKLAGNAISNLLDGQSGADTMEGMAGDDVYMVDNANDTVIEAKNEGYDIVKSTVSYTLSNHVEELQLMETAQNATGNSENNRLVGNSGNNFLDGKAGFDTMIGGDGNDTYIVDSHLDKVIEKVNQGNDTVVSSVSYTLPEQVENLELSGDKPISGTGNDGSNVLAGNQANNRLIGYDGNDTLKGKQGNDFLMGGKGNDRYHFARGDGIDHIYDEQGDDQLYFEQISHDQLWFKRSDNDLEISVIGTQDKVLITDWYSKNYRVEGIRTSNNKFLDHNNVDRLVNAMAAFAPPAAGQISLPPNIQTELHPILSANWR</sequence>
<protein>
    <submittedName>
        <fullName evidence="13">Hcalcium-binding protein</fullName>
    </submittedName>
</protein>
<dbReference type="InterPro" id="IPR010566">
    <property type="entry name" value="Haemolys_ca-bd"/>
</dbReference>
<dbReference type="GO" id="GO:0005576">
    <property type="term" value="C:extracellular region"/>
    <property type="evidence" value="ECO:0007669"/>
    <property type="project" value="InterPro"/>
</dbReference>
<dbReference type="Pfam" id="PF17963">
    <property type="entry name" value="Big_9"/>
    <property type="match status" value="1"/>
</dbReference>
<dbReference type="GO" id="GO:0016485">
    <property type="term" value="P:protein processing"/>
    <property type="evidence" value="ECO:0007669"/>
    <property type="project" value="TreeGrafter"/>
</dbReference>
<evidence type="ECO:0000256" key="11">
    <source>
        <dbReference type="SAM" id="MobiDB-lite"/>
    </source>
</evidence>
<gene>
    <name evidence="13" type="ORF">B0188_01630</name>
</gene>
<accession>A0A1T0BB16</accession>
<reference evidence="13 14" key="1">
    <citation type="submission" date="2017-02" db="EMBL/GenBank/DDBJ databases">
        <title>Draft genome sequence of Haemophilus felis CCUG 31170 type strain.</title>
        <authorList>
            <person name="Engstrom-Jakobsson H."/>
            <person name="Salva-Serra F."/>
            <person name="Thorell K."/>
            <person name="Gonzales-Siles L."/>
            <person name="Karlsson R."/>
            <person name="Boulund F."/>
            <person name="Engstrand L."/>
            <person name="Kristiansson E."/>
            <person name="Moore E."/>
        </authorList>
    </citation>
    <scope>NUCLEOTIDE SEQUENCE [LARGE SCALE GENOMIC DNA]</scope>
    <source>
        <strain evidence="13 14">CCUG 31170</strain>
    </source>
</reference>
<evidence type="ECO:0000313" key="13">
    <source>
        <dbReference type="EMBL" id="OOS07109.1"/>
    </source>
</evidence>
<dbReference type="Gene3D" id="2.150.10.10">
    <property type="entry name" value="Serralysin-like metalloprotease, C-terminal"/>
    <property type="match status" value="6"/>
</dbReference>
<dbReference type="InterPro" id="IPR018511">
    <property type="entry name" value="Hemolysin-typ_Ca-bd_CS"/>
</dbReference>
<keyword evidence="2" id="KW-0800">Toxin</keyword>
<comment type="caution">
    <text evidence="13">The sequence shown here is derived from an EMBL/GenBank/DDBJ whole genome shotgun (WGS) entry which is preliminary data.</text>
</comment>
<proteinExistence type="inferred from homology"/>
<evidence type="ECO:0000256" key="1">
    <source>
        <dbReference type="ARBA" id="ARBA00004370"/>
    </source>
</evidence>
<dbReference type="PRINTS" id="PR00313">
    <property type="entry name" value="CABNDNGRPT"/>
</dbReference>
<dbReference type="PROSITE" id="PS00138">
    <property type="entry name" value="SUBTILASE_SER"/>
    <property type="match status" value="1"/>
</dbReference>
<name>A0A1T0BB16_9PAST</name>
<dbReference type="OrthoDB" id="1676884at2"/>
<keyword evidence="5" id="KW-0378">Hydrolase</keyword>
<dbReference type="Gene3D" id="2.60.40.3440">
    <property type="match status" value="1"/>
</dbReference>
<dbReference type="PROSITE" id="PS00330">
    <property type="entry name" value="HEMOLYSIN_CALCIUM"/>
    <property type="match status" value="5"/>
</dbReference>
<dbReference type="PANTHER" id="PTHR42884">
    <property type="entry name" value="PROPROTEIN CONVERTASE SUBTILISIN/KEXIN-RELATED"/>
    <property type="match status" value="1"/>
</dbReference>
<keyword evidence="4" id="KW-0677">Repeat</keyword>
<comment type="subcellular location">
    <subcellularLocation>
        <location evidence="1">Membrane</location>
    </subcellularLocation>
</comment>
<dbReference type="PANTHER" id="PTHR42884:SF14">
    <property type="entry name" value="NEUROENDOCRINE CONVERTASE 1"/>
    <property type="match status" value="1"/>
</dbReference>
<dbReference type="GO" id="GO:0005509">
    <property type="term" value="F:calcium ion binding"/>
    <property type="evidence" value="ECO:0007669"/>
    <property type="project" value="InterPro"/>
</dbReference>
<evidence type="ECO:0000256" key="4">
    <source>
        <dbReference type="ARBA" id="ARBA00022737"/>
    </source>
</evidence>
<comment type="similarity">
    <text evidence="10">Belongs to the peptidase S8 family.</text>
</comment>
<keyword evidence="7" id="KW-0106">Calcium</keyword>
<dbReference type="Pfam" id="PF01483">
    <property type="entry name" value="P_proprotein"/>
    <property type="match status" value="1"/>
</dbReference>
<dbReference type="STRING" id="123822.B0188_01630"/>
<dbReference type="InterPro" id="IPR003995">
    <property type="entry name" value="RTX_toxin_determinant-A"/>
</dbReference>
<dbReference type="Pfam" id="PF00353">
    <property type="entry name" value="HemolysinCabind"/>
    <property type="match status" value="8"/>
</dbReference>
<dbReference type="SUPFAM" id="SSF52743">
    <property type="entry name" value="Subtilisin-like"/>
    <property type="match status" value="1"/>
</dbReference>
<keyword evidence="8" id="KW-0843">Virulence</keyword>
<dbReference type="PRINTS" id="PR01488">
    <property type="entry name" value="RTXTOXINA"/>
</dbReference>
<keyword evidence="14" id="KW-1185">Reference proteome</keyword>
<evidence type="ECO:0000256" key="2">
    <source>
        <dbReference type="ARBA" id="ARBA00022656"/>
    </source>
</evidence>
<evidence type="ECO:0000256" key="8">
    <source>
        <dbReference type="ARBA" id="ARBA00023026"/>
    </source>
</evidence>
<evidence type="ECO:0000256" key="7">
    <source>
        <dbReference type="ARBA" id="ARBA00022837"/>
    </source>
</evidence>
<keyword evidence="3" id="KW-0645">Protease</keyword>
<dbReference type="InterPro" id="IPR036852">
    <property type="entry name" value="Peptidase_S8/S53_dom_sf"/>
</dbReference>
<dbReference type="GO" id="GO:0004252">
    <property type="term" value="F:serine-type endopeptidase activity"/>
    <property type="evidence" value="ECO:0007669"/>
    <property type="project" value="InterPro"/>
</dbReference>
<dbReference type="SUPFAM" id="SSF51120">
    <property type="entry name" value="beta-Roll"/>
    <property type="match status" value="5"/>
</dbReference>
<dbReference type="GO" id="GO:0090729">
    <property type="term" value="F:toxin activity"/>
    <property type="evidence" value="ECO:0007669"/>
    <property type="project" value="UniProtKB-KW"/>
</dbReference>
<dbReference type="GO" id="GO:0005737">
    <property type="term" value="C:cytoplasm"/>
    <property type="evidence" value="ECO:0007669"/>
    <property type="project" value="UniProtKB-ARBA"/>
</dbReference>
<dbReference type="GO" id="GO:0016020">
    <property type="term" value="C:membrane"/>
    <property type="evidence" value="ECO:0007669"/>
    <property type="project" value="UniProtKB-SubCell"/>
</dbReference>
<keyword evidence="6" id="KW-0720">Serine protease</keyword>
<evidence type="ECO:0000256" key="10">
    <source>
        <dbReference type="PROSITE-ProRule" id="PRU01240"/>
    </source>
</evidence>
<evidence type="ECO:0000256" key="6">
    <source>
        <dbReference type="ARBA" id="ARBA00022825"/>
    </source>
</evidence>
<dbReference type="Gene3D" id="3.40.50.200">
    <property type="entry name" value="Peptidase S8/S53 domain"/>
    <property type="match status" value="1"/>
</dbReference>
<evidence type="ECO:0000259" key="12">
    <source>
        <dbReference type="PROSITE" id="PS51829"/>
    </source>
</evidence>
<dbReference type="Pfam" id="PF06594">
    <property type="entry name" value="HCBP_related"/>
    <property type="match status" value="1"/>
</dbReference>
<feature type="region of interest" description="Disordered" evidence="11">
    <location>
        <begin position="1440"/>
        <end position="1460"/>
    </location>
</feature>
<dbReference type="Proteomes" id="UP000190023">
    <property type="component" value="Unassembled WGS sequence"/>
</dbReference>
<dbReference type="InterPro" id="IPR011049">
    <property type="entry name" value="Serralysin-like_metalloprot_C"/>
</dbReference>
<dbReference type="Gene3D" id="2.60.120.260">
    <property type="entry name" value="Galactose-binding domain-like"/>
    <property type="match status" value="1"/>
</dbReference>
<dbReference type="Pfam" id="PF00082">
    <property type="entry name" value="Peptidase_S8"/>
    <property type="match status" value="1"/>
</dbReference>
<dbReference type="InterPro" id="IPR002884">
    <property type="entry name" value="P_dom"/>
</dbReference>
<dbReference type="PROSITE" id="PS51829">
    <property type="entry name" value="P_HOMO_B"/>
    <property type="match status" value="1"/>
</dbReference>
<dbReference type="InterPro" id="IPR000209">
    <property type="entry name" value="Peptidase_S8/S53_dom"/>
</dbReference>
<dbReference type="InterPro" id="IPR023828">
    <property type="entry name" value="Peptidase_S8_Ser-AS"/>
</dbReference>
<comment type="caution">
    <text evidence="10">Lacks conserved residue(s) required for the propagation of feature annotation.</text>
</comment>
<evidence type="ECO:0000256" key="9">
    <source>
        <dbReference type="ARBA" id="ARBA00023136"/>
    </source>
</evidence>
<evidence type="ECO:0000256" key="3">
    <source>
        <dbReference type="ARBA" id="ARBA00022670"/>
    </source>
</evidence>
<dbReference type="GO" id="GO:0012505">
    <property type="term" value="C:endomembrane system"/>
    <property type="evidence" value="ECO:0007669"/>
    <property type="project" value="UniProtKB-ARBA"/>
</dbReference>
<evidence type="ECO:0000313" key="14">
    <source>
        <dbReference type="Proteomes" id="UP000190023"/>
    </source>
</evidence>
<dbReference type="EMBL" id="MUYB01000005">
    <property type="protein sequence ID" value="OOS07109.1"/>
    <property type="molecule type" value="Genomic_DNA"/>
</dbReference>
<organism evidence="13 14">
    <name type="scientific">[Haemophilus] felis</name>
    <dbReference type="NCBI Taxonomy" id="123822"/>
    <lineage>
        <taxon>Bacteria</taxon>
        <taxon>Pseudomonadati</taxon>
        <taxon>Pseudomonadota</taxon>
        <taxon>Gammaproteobacteria</taxon>
        <taxon>Pasteurellales</taxon>
        <taxon>Pasteurellaceae</taxon>
    </lineage>
</organism>